<comment type="caution">
    <text evidence="2">The sequence shown here is derived from an EMBL/GenBank/DDBJ whole genome shotgun (WGS) entry which is preliminary data.</text>
</comment>
<dbReference type="InterPro" id="IPR005297">
    <property type="entry name" value="Lipoprotein_repeat"/>
</dbReference>
<gene>
    <name evidence="2" type="ORF">DI533_08430</name>
</gene>
<evidence type="ECO:0000313" key="3">
    <source>
        <dbReference type="Proteomes" id="UP000248975"/>
    </source>
</evidence>
<name>A0A2W5SNW5_CERSP</name>
<feature type="chain" id="PRO_5016060238" description="Lipoprotein" evidence="1">
    <location>
        <begin position="23"/>
        <end position="126"/>
    </location>
</feature>
<dbReference type="Proteomes" id="UP000248975">
    <property type="component" value="Unassembled WGS sequence"/>
</dbReference>
<accession>A0A2W5SNW5</accession>
<dbReference type="InterPro" id="IPR014558">
    <property type="entry name" value="UCP029720"/>
</dbReference>
<reference evidence="2 3" key="1">
    <citation type="submission" date="2017-08" db="EMBL/GenBank/DDBJ databases">
        <title>Infants hospitalized years apart are colonized by the same room-sourced microbial strains.</title>
        <authorList>
            <person name="Brooks B."/>
            <person name="Olm M.R."/>
            <person name="Firek B.A."/>
            <person name="Baker R."/>
            <person name="Thomas B.C."/>
            <person name="Morowitz M.J."/>
            <person name="Banfield J.F."/>
        </authorList>
    </citation>
    <scope>NUCLEOTIDE SEQUENCE [LARGE SCALE GENOMIC DNA]</scope>
    <source>
        <strain evidence="2">S2_003_000_R2_11</strain>
    </source>
</reference>
<sequence>MTAAHLLAQTVAFAILALPAMADPDITTAETSIGAVLVDGKGMTLYTFDADKDGKSACYDQCAQNWPPVMGDADDAPGGDYGLTERTDGSQQWTYKGMPLYTWVKDTKPGDVTGDGFKDVWHAAKP</sequence>
<dbReference type="PANTHER" id="PTHR39335:SF1">
    <property type="entry name" value="BLL4220 PROTEIN"/>
    <property type="match status" value="1"/>
</dbReference>
<dbReference type="PANTHER" id="PTHR39335">
    <property type="entry name" value="BLL4220 PROTEIN"/>
    <property type="match status" value="1"/>
</dbReference>
<dbReference type="Pfam" id="PF03640">
    <property type="entry name" value="Lipoprotein_15"/>
    <property type="match status" value="2"/>
</dbReference>
<proteinExistence type="predicted"/>
<evidence type="ECO:0000313" key="2">
    <source>
        <dbReference type="EMBL" id="PZR01086.1"/>
    </source>
</evidence>
<evidence type="ECO:0008006" key="4">
    <source>
        <dbReference type="Google" id="ProtNLM"/>
    </source>
</evidence>
<dbReference type="GO" id="GO:0043448">
    <property type="term" value="P:alkane catabolic process"/>
    <property type="evidence" value="ECO:0007669"/>
    <property type="project" value="TreeGrafter"/>
</dbReference>
<dbReference type="EMBL" id="QFQS01000001">
    <property type="protein sequence ID" value="PZR01086.1"/>
    <property type="molecule type" value="Genomic_DNA"/>
</dbReference>
<protein>
    <recommendedName>
        <fullName evidence="4">Lipoprotein</fullName>
    </recommendedName>
</protein>
<dbReference type="AlphaFoldDB" id="A0A2W5SNW5"/>
<dbReference type="PIRSF" id="PIRSF029720">
    <property type="entry name" value="UCP029720"/>
    <property type="match status" value="1"/>
</dbReference>
<keyword evidence="1" id="KW-0732">Signal</keyword>
<evidence type="ECO:0000256" key="1">
    <source>
        <dbReference type="SAM" id="SignalP"/>
    </source>
</evidence>
<feature type="signal peptide" evidence="1">
    <location>
        <begin position="1"/>
        <end position="22"/>
    </location>
</feature>
<organism evidence="2 3">
    <name type="scientific">Cereibacter sphaeroides</name>
    <name type="common">Rhodobacter sphaeroides</name>
    <dbReference type="NCBI Taxonomy" id="1063"/>
    <lineage>
        <taxon>Bacteria</taxon>
        <taxon>Pseudomonadati</taxon>
        <taxon>Pseudomonadota</taxon>
        <taxon>Alphaproteobacteria</taxon>
        <taxon>Rhodobacterales</taxon>
        <taxon>Paracoccaceae</taxon>
        <taxon>Cereibacter</taxon>
    </lineage>
</organism>